<reference evidence="3" key="1">
    <citation type="submission" date="2021-09" db="EMBL/GenBank/DDBJ databases">
        <authorList>
            <consortium name="AG Swart"/>
            <person name="Singh M."/>
            <person name="Singh A."/>
            <person name="Seah K."/>
            <person name="Emmerich C."/>
        </authorList>
    </citation>
    <scope>NUCLEOTIDE SEQUENCE</scope>
    <source>
        <strain evidence="3">ATCC30299</strain>
    </source>
</reference>
<proteinExistence type="predicted"/>
<keyword evidence="4" id="KW-1185">Reference proteome</keyword>
<dbReference type="PANTHER" id="PTHR23324">
    <property type="entry name" value="SEC14 RELATED PROTEIN"/>
    <property type="match status" value="1"/>
</dbReference>
<dbReference type="InterPro" id="IPR036598">
    <property type="entry name" value="GOLD_dom_sf"/>
</dbReference>
<dbReference type="GO" id="GO:0005737">
    <property type="term" value="C:cytoplasm"/>
    <property type="evidence" value="ECO:0007669"/>
    <property type="project" value="TreeGrafter"/>
</dbReference>
<dbReference type="InterPro" id="IPR009038">
    <property type="entry name" value="GOLD_dom"/>
</dbReference>
<gene>
    <name evidence="3" type="ORF">BSTOLATCC_MIC2604</name>
</gene>
<keyword evidence="1" id="KW-1133">Transmembrane helix</keyword>
<sequence length="723" mass="81498">MSENPIFDVLSNALKAKTITDAIGNLQQAEVFLNSSIGSIDLKVIACLRKIVLHFDFQIIRFAAKLYTKICALAPRNDLHLMLDLSNDIFLLTENLKGTEIAEDLEAGVKEILVHLIQHGGLEREQLEAVQQLLDKKTAINYEETLNLIIQDIQDKNSYAVNRLMDMMSSIPTLKEQFLCYGTQLEPVLDALILNATDDMLLRFSRFLENFIFRVNYNVKLGGIDDGSTHNHIYKSSETRLLYIHDGVFYTSLKILQILQYASNGDNPILGVLIRRLWNYYPEQRPSIYDLVIDNFKKAAPIADDRIKENAAVFLYVILHSADVDGEFKGRLENEKEIEALFKHEKYEETAQEIIFEAEKAVEIDQTQTHIGFPLSVMIQSGEKATRIIEVQEANSILVWGFATESYDISYSLSRVDLPQPEVIIEEEKVVCDQIPSTGVRLIHTPGLYQFTWDNEYSWFTGKHLRFKVSLLKPSTIPKNSSQDHKDIHQIITITHPDKMGDSCYSNPSSELLEVGIHITQNQVSMLSHNIREDALFTEDSELYPIISQYIETISKKTGIISPIIKIGIVEKTANKREGLENLGAIAIARDVDAVALFSEQSLHSHTLIAVVNDDGLRSCVVHKGRILLSEDGEYLGDLSRLEVQDPATAISILLSMFGPAVVVISGANFIGQAAVIIERVRPLVPAHIWQKSIIRESVYASSVAVEAASKLHYLHYRYKSTL</sequence>
<evidence type="ECO:0000313" key="4">
    <source>
        <dbReference type="Proteomes" id="UP001162131"/>
    </source>
</evidence>
<dbReference type="EMBL" id="CAJZBQ010000003">
    <property type="protein sequence ID" value="CAG9310890.1"/>
    <property type="molecule type" value="Genomic_DNA"/>
</dbReference>
<feature type="domain" description="GOLD" evidence="2">
    <location>
        <begin position="352"/>
        <end position="471"/>
    </location>
</feature>
<organism evidence="3 4">
    <name type="scientific">Blepharisma stoltei</name>
    <dbReference type="NCBI Taxonomy" id="1481888"/>
    <lineage>
        <taxon>Eukaryota</taxon>
        <taxon>Sar</taxon>
        <taxon>Alveolata</taxon>
        <taxon>Ciliophora</taxon>
        <taxon>Postciliodesmatophora</taxon>
        <taxon>Heterotrichea</taxon>
        <taxon>Heterotrichida</taxon>
        <taxon>Blepharismidae</taxon>
        <taxon>Blepharisma</taxon>
    </lineage>
</organism>
<comment type="caution">
    <text evidence="3">The sequence shown here is derived from an EMBL/GenBank/DDBJ whole genome shotgun (WGS) entry which is preliminary data.</text>
</comment>
<keyword evidence="1" id="KW-0812">Transmembrane</keyword>
<keyword evidence="1" id="KW-0472">Membrane</keyword>
<evidence type="ECO:0000313" key="3">
    <source>
        <dbReference type="EMBL" id="CAG9310890.1"/>
    </source>
</evidence>
<dbReference type="SUPFAM" id="SSF101576">
    <property type="entry name" value="Supernatant protein factor (SPF), C-terminal domain"/>
    <property type="match status" value="1"/>
</dbReference>
<protein>
    <recommendedName>
        <fullName evidence="2">GOLD domain-containing protein</fullName>
    </recommendedName>
</protein>
<dbReference type="PROSITE" id="PS50866">
    <property type="entry name" value="GOLD"/>
    <property type="match status" value="1"/>
</dbReference>
<evidence type="ECO:0000259" key="2">
    <source>
        <dbReference type="PROSITE" id="PS50866"/>
    </source>
</evidence>
<name>A0AAU9IAF1_9CILI</name>
<feature type="transmembrane region" description="Helical" evidence="1">
    <location>
        <begin position="650"/>
        <end position="672"/>
    </location>
</feature>
<dbReference type="AlphaFoldDB" id="A0AAU9IAF1"/>
<dbReference type="PANTHER" id="PTHR23324:SF83">
    <property type="entry name" value="SEC14-LIKE PROTEIN 2"/>
    <property type="match status" value="1"/>
</dbReference>
<dbReference type="Proteomes" id="UP001162131">
    <property type="component" value="Unassembled WGS sequence"/>
</dbReference>
<dbReference type="InterPro" id="IPR051064">
    <property type="entry name" value="SEC14/CRAL-TRIO_domain"/>
</dbReference>
<evidence type="ECO:0000256" key="1">
    <source>
        <dbReference type="SAM" id="Phobius"/>
    </source>
</evidence>
<accession>A0AAU9IAF1</accession>
<dbReference type="Gene3D" id="2.60.120.680">
    <property type="entry name" value="GOLD domain"/>
    <property type="match status" value="1"/>
</dbReference>